<dbReference type="AlphaFoldDB" id="A0A8K1LLF1"/>
<keyword evidence="2" id="KW-1185">Reference proteome</keyword>
<reference evidence="1" key="1">
    <citation type="submission" date="2019-04" db="EMBL/GenBank/DDBJ databases">
        <title>Genome assembly of Zosterops borbonicus 15179.</title>
        <authorList>
            <person name="Leroy T."/>
            <person name="Anselmetti Y."/>
            <person name="Tilak M.-K."/>
            <person name="Nabholz B."/>
        </authorList>
    </citation>
    <scope>NUCLEOTIDE SEQUENCE</scope>
    <source>
        <strain evidence="1">HGM_15179</strain>
        <tissue evidence="1">Muscle</tissue>
    </source>
</reference>
<accession>A0A8K1LLF1</accession>
<dbReference type="Proteomes" id="UP000796761">
    <property type="component" value="Unassembled WGS sequence"/>
</dbReference>
<dbReference type="EMBL" id="SWJQ01000234">
    <property type="protein sequence ID" value="TRZ18122.1"/>
    <property type="molecule type" value="Genomic_DNA"/>
</dbReference>
<evidence type="ECO:0000313" key="2">
    <source>
        <dbReference type="Proteomes" id="UP000796761"/>
    </source>
</evidence>
<evidence type="ECO:0000313" key="1">
    <source>
        <dbReference type="EMBL" id="TRZ18122.1"/>
    </source>
</evidence>
<gene>
    <name evidence="1" type="ORF">HGM15179_008974</name>
</gene>
<sequence length="163" mass="18445">MARHQCCVSQAAAAQELTLVEEMENCAENRYSDKVKGYKSNFKPPVLTPPEESPFSRSQLTYYVLLIHPSLIKGQHQVVSCQEAQLSDIILFLICLLSEKSSTLQEHFALGNIAAIVYLVDKPRDDLQLQDFQCESFTDVSVLVNFPACIGRRVWVMKRSGEY</sequence>
<protein>
    <submittedName>
        <fullName evidence="1">Uncharacterized protein</fullName>
    </submittedName>
</protein>
<comment type="caution">
    <text evidence="1">The sequence shown here is derived from an EMBL/GenBank/DDBJ whole genome shotgun (WGS) entry which is preliminary data.</text>
</comment>
<proteinExistence type="predicted"/>
<name>A0A8K1LLF1_9PASS</name>
<organism evidence="1 2">
    <name type="scientific">Zosterops borbonicus</name>
    <dbReference type="NCBI Taxonomy" id="364589"/>
    <lineage>
        <taxon>Eukaryota</taxon>
        <taxon>Metazoa</taxon>
        <taxon>Chordata</taxon>
        <taxon>Craniata</taxon>
        <taxon>Vertebrata</taxon>
        <taxon>Euteleostomi</taxon>
        <taxon>Archelosauria</taxon>
        <taxon>Archosauria</taxon>
        <taxon>Dinosauria</taxon>
        <taxon>Saurischia</taxon>
        <taxon>Theropoda</taxon>
        <taxon>Coelurosauria</taxon>
        <taxon>Aves</taxon>
        <taxon>Neognathae</taxon>
        <taxon>Neoaves</taxon>
        <taxon>Telluraves</taxon>
        <taxon>Australaves</taxon>
        <taxon>Passeriformes</taxon>
        <taxon>Sylvioidea</taxon>
        <taxon>Zosteropidae</taxon>
        <taxon>Zosterops</taxon>
    </lineage>
</organism>